<dbReference type="EMBL" id="HG001713">
    <property type="protein sequence ID" value="CDF35010.1"/>
    <property type="molecule type" value="Genomic_DNA"/>
</dbReference>
<dbReference type="Gramene" id="CDF35010">
    <property type="protein sequence ID" value="CDF35010"/>
    <property type="gene ID" value="CHC_T00003336001"/>
</dbReference>
<evidence type="ECO:0000256" key="2">
    <source>
        <dbReference type="SAM" id="Phobius"/>
    </source>
</evidence>
<dbReference type="GO" id="GO:0016603">
    <property type="term" value="F:glutaminyl-peptide cyclotransferase activity"/>
    <property type="evidence" value="ECO:0007669"/>
    <property type="project" value="InterPro"/>
</dbReference>
<dbReference type="InterPro" id="IPR011044">
    <property type="entry name" value="Quino_amine_DH_bsu"/>
</dbReference>
<feature type="transmembrane region" description="Helical" evidence="2">
    <location>
        <begin position="52"/>
        <end position="74"/>
    </location>
</feature>
<dbReference type="OMA" id="YKDHEVH"/>
<dbReference type="Proteomes" id="UP000012073">
    <property type="component" value="Unassembled WGS sequence"/>
</dbReference>
<sequence length="365" mass="40383">MSSAATYEIANTDELEALGRDDVAFDTSAGLGPDESVRQEDVDATSSPKRRVCIVLVIAVISLAVIATFLGVFLSRKRTSDNSEVPAMPDPGLSAGDTSPPASEPEAPPGDSDDLKPAAPKEVKIYAINVLDSKPHDTRAFTQGFEYANGVFYESTGIRGKSSLRKVDIDSGKVIQKYEIPDMRLFGEGMTLHTTHHIFMLTWQSGRGLVFNQSTFEVIKEWKYEGEGWGLCMDRVKDEVYMSDGTDQLRVLEPDNLSELRRVNVTLRGKKVRNLNELEWVCGEVWANVWQTSQIYRIDPVSGRVKSIIKADSIPLAKDKLSSNDVLNGIAFDRASGRLWLTGKLWPAIYQVSITDDTLDVSNCK</sequence>
<proteinExistence type="predicted"/>
<evidence type="ECO:0000256" key="1">
    <source>
        <dbReference type="SAM" id="MobiDB-lite"/>
    </source>
</evidence>
<dbReference type="OrthoDB" id="409395at2759"/>
<keyword evidence="2" id="KW-0812">Transmembrane</keyword>
<organism evidence="3 4">
    <name type="scientific">Chondrus crispus</name>
    <name type="common">Carrageen Irish moss</name>
    <name type="synonym">Polymorpha crispa</name>
    <dbReference type="NCBI Taxonomy" id="2769"/>
    <lineage>
        <taxon>Eukaryota</taxon>
        <taxon>Rhodophyta</taxon>
        <taxon>Florideophyceae</taxon>
        <taxon>Rhodymeniophycidae</taxon>
        <taxon>Gigartinales</taxon>
        <taxon>Gigartinaceae</taxon>
        <taxon>Chondrus</taxon>
    </lineage>
</organism>
<reference evidence="4" key="1">
    <citation type="journal article" date="2013" name="Proc. Natl. Acad. Sci. U.S.A.">
        <title>Genome structure and metabolic features in the red seaweed Chondrus crispus shed light on evolution of the Archaeplastida.</title>
        <authorList>
            <person name="Collen J."/>
            <person name="Porcel B."/>
            <person name="Carre W."/>
            <person name="Ball S.G."/>
            <person name="Chaparro C."/>
            <person name="Tonon T."/>
            <person name="Barbeyron T."/>
            <person name="Michel G."/>
            <person name="Noel B."/>
            <person name="Valentin K."/>
            <person name="Elias M."/>
            <person name="Artiguenave F."/>
            <person name="Arun A."/>
            <person name="Aury J.M."/>
            <person name="Barbosa-Neto J.F."/>
            <person name="Bothwell J.H."/>
            <person name="Bouget F.Y."/>
            <person name="Brillet L."/>
            <person name="Cabello-Hurtado F."/>
            <person name="Capella-Gutierrez S."/>
            <person name="Charrier B."/>
            <person name="Cladiere L."/>
            <person name="Cock J.M."/>
            <person name="Coelho S.M."/>
            <person name="Colleoni C."/>
            <person name="Czjzek M."/>
            <person name="Da Silva C."/>
            <person name="Delage L."/>
            <person name="Denoeud F."/>
            <person name="Deschamps P."/>
            <person name="Dittami S.M."/>
            <person name="Gabaldon T."/>
            <person name="Gachon C.M."/>
            <person name="Groisillier A."/>
            <person name="Herve C."/>
            <person name="Jabbari K."/>
            <person name="Katinka M."/>
            <person name="Kloareg B."/>
            <person name="Kowalczyk N."/>
            <person name="Labadie K."/>
            <person name="Leblanc C."/>
            <person name="Lopez P.J."/>
            <person name="McLachlan D.H."/>
            <person name="Meslet-Cladiere L."/>
            <person name="Moustafa A."/>
            <person name="Nehr Z."/>
            <person name="Nyvall Collen P."/>
            <person name="Panaud O."/>
            <person name="Partensky F."/>
            <person name="Poulain J."/>
            <person name="Rensing S.A."/>
            <person name="Rousvoal S."/>
            <person name="Samson G."/>
            <person name="Symeonidi A."/>
            <person name="Weissenbach J."/>
            <person name="Zambounis A."/>
            <person name="Wincker P."/>
            <person name="Boyen C."/>
        </authorList>
    </citation>
    <scope>NUCLEOTIDE SEQUENCE [LARGE SCALE GENOMIC DNA]</scope>
    <source>
        <strain evidence="4">cv. Stackhouse</strain>
    </source>
</reference>
<name>R7QC36_CHOCR</name>
<dbReference type="PANTHER" id="PTHR31270">
    <property type="entry name" value="GLUTAMINYL-PEPTIDE CYCLOTRANSFERASE"/>
    <property type="match status" value="1"/>
</dbReference>
<dbReference type="Pfam" id="PF05096">
    <property type="entry name" value="Glu_cyclase_2"/>
    <property type="match status" value="1"/>
</dbReference>
<gene>
    <name evidence="3" type="ORF">CHC_T00003336001</name>
</gene>
<dbReference type="InterPro" id="IPR007788">
    <property type="entry name" value="QCT"/>
</dbReference>
<evidence type="ECO:0000313" key="4">
    <source>
        <dbReference type="Proteomes" id="UP000012073"/>
    </source>
</evidence>
<dbReference type="STRING" id="2769.R7QC36"/>
<keyword evidence="2" id="KW-0472">Membrane</keyword>
<dbReference type="PANTHER" id="PTHR31270:SF1">
    <property type="entry name" value="GLUTAMINYL-PEPTIDE CYCLOTRANSFERASE"/>
    <property type="match status" value="1"/>
</dbReference>
<keyword evidence="4" id="KW-1185">Reference proteome</keyword>
<dbReference type="KEGG" id="ccp:CHC_T00003336001"/>
<feature type="region of interest" description="Disordered" evidence="1">
    <location>
        <begin position="80"/>
        <end position="116"/>
    </location>
</feature>
<evidence type="ECO:0008006" key="5">
    <source>
        <dbReference type="Google" id="ProtNLM"/>
    </source>
</evidence>
<dbReference type="SUPFAM" id="SSF50969">
    <property type="entry name" value="YVTN repeat-like/Quinoprotein amine dehydrogenase"/>
    <property type="match status" value="1"/>
</dbReference>
<dbReference type="AlphaFoldDB" id="R7QC36"/>
<dbReference type="GeneID" id="17322540"/>
<accession>R7QC36</accession>
<keyword evidence="2" id="KW-1133">Transmembrane helix</keyword>
<evidence type="ECO:0000313" key="3">
    <source>
        <dbReference type="EMBL" id="CDF35010.1"/>
    </source>
</evidence>
<protein>
    <recommendedName>
        <fullName evidence="5">Glutamine cyclotransferase</fullName>
    </recommendedName>
</protein>
<dbReference type="RefSeq" id="XP_005714829.1">
    <property type="nucleotide sequence ID" value="XM_005714772.1"/>
</dbReference>
<dbReference type="PhylomeDB" id="R7QC36"/>